<name>A0ABP6BVF1_9ACTN</name>
<dbReference type="InterPro" id="IPR002591">
    <property type="entry name" value="Phosphodiest/P_Trfase"/>
</dbReference>
<keyword evidence="2" id="KW-1185">Reference proteome</keyword>
<dbReference type="Pfam" id="PF01663">
    <property type="entry name" value="Phosphodiest"/>
    <property type="match status" value="1"/>
</dbReference>
<organism evidence="1 2">
    <name type="scientific">Actinomadura fulvescens</name>
    <dbReference type="NCBI Taxonomy" id="46160"/>
    <lineage>
        <taxon>Bacteria</taxon>
        <taxon>Bacillati</taxon>
        <taxon>Actinomycetota</taxon>
        <taxon>Actinomycetes</taxon>
        <taxon>Streptosporangiales</taxon>
        <taxon>Thermomonosporaceae</taxon>
        <taxon>Actinomadura</taxon>
    </lineage>
</organism>
<dbReference type="SUPFAM" id="SSF53649">
    <property type="entry name" value="Alkaline phosphatase-like"/>
    <property type="match status" value="1"/>
</dbReference>
<dbReference type="EMBL" id="BAAATD010000002">
    <property type="protein sequence ID" value="GAA2584703.1"/>
    <property type="molecule type" value="Genomic_DNA"/>
</dbReference>
<evidence type="ECO:0000313" key="1">
    <source>
        <dbReference type="EMBL" id="GAA2584703.1"/>
    </source>
</evidence>
<dbReference type="RefSeq" id="WP_344539332.1">
    <property type="nucleotide sequence ID" value="NZ_BAAATD010000002.1"/>
</dbReference>
<dbReference type="Gene3D" id="3.40.720.10">
    <property type="entry name" value="Alkaline Phosphatase, subunit A"/>
    <property type="match status" value="1"/>
</dbReference>
<evidence type="ECO:0000313" key="2">
    <source>
        <dbReference type="Proteomes" id="UP001501509"/>
    </source>
</evidence>
<accession>A0ABP6BVF1</accession>
<reference evidence="2" key="1">
    <citation type="journal article" date="2019" name="Int. J. Syst. Evol. Microbiol.">
        <title>The Global Catalogue of Microorganisms (GCM) 10K type strain sequencing project: providing services to taxonomists for standard genome sequencing and annotation.</title>
        <authorList>
            <consortium name="The Broad Institute Genomics Platform"/>
            <consortium name="The Broad Institute Genome Sequencing Center for Infectious Disease"/>
            <person name="Wu L."/>
            <person name="Ma J."/>
        </authorList>
    </citation>
    <scope>NUCLEOTIDE SEQUENCE [LARGE SCALE GENOMIC DNA]</scope>
    <source>
        <strain evidence="2">JCM 6833</strain>
    </source>
</reference>
<dbReference type="Proteomes" id="UP001501509">
    <property type="component" value="Unassembled WGS sequence"/>
</dbReference>
<proteinExistence type="predicted"/>
<dbReference type="InterPro" id="IPR017850">
    <property type="entry name" value="Alkaline_phosphatase_core_sf"/>
</dbReference>
<gene>
    <name evidence="1" type="ORF">GCM10010411_16750</name>
</gene>
<protein>
    <submittedName>
        <fullName evidence="1">Alkaline phosphatase family protein</fullName>
    </submittedName>
</protein>
<sequence length="375" mass="39762">MSASPPPVPVPRYGAGALADLPPSVLAGLGVPGSRDVLRLPRLPRACVLIIDGLGWELLRAHPEDAPFLTSLPGGPLTAGFPATTVASLGSLATGLPPGGHGLLGVQVAIPGAGRLLNCLRWKDPDIDPETFQPAPTVYQKAAADGVNVSYVALGFYRNTGLSIATARGATYRPAEDMGELVGRTQHALREGDRAFVTVYHADLDATGHRHGSGSADWRFQLRFVDLLAERIASVLPPGTGLYITADHGMVDPTERVDFDEVAELQEGVALLGGDARCRYVYAREGAAGDVLATWQDLLGDRAWVYSREDAVAQGWFGPVEPDMLARIGDVIAVPYADMAIIASRLEPFASLMTGMHGSLVPAEQLVPLLRVIKE</sequence>
<comment type="caution">
    <text evidence="1">The sequence shown here is derived from an EMBL/GenBank/DDBJ whole genome shotgun (WGS) entry which is preliminary data.</text>
</comment>